<keyword evidence="1 6" id="KW-0489">Methyltransferase</keyword>
<dbReference type="Proteomes" id="UP000642014">
    <property type="component" value="Unassembled WGS sequence"/>
</dbReference>
<dbReference type="GO" id="GO:0017000">
    <property type="term" value="P:antibiotic biosynthetic process"/>
    <property type="evidence" value="ECO:0007669"/>
    <property type="project" value="UniProtKB-ARBA"/>
</dbReference>
<evidence type="ECO:0000259" key="4">
    <source>
        <dbReference type="Pfam" id="PF13649"/>
    </source>
</evidence>
<dbReference type="InterPro" id="IPR029063">
    <property type="entry name" value="SAM-dependent_MTases_sf"/>
</dbReference>
<gene>
    <name evidence="6" type="ORF">CP977_32970</name>
    <name evidence="5" type="ORF">GCM10010497_13600</name>
</gene>
<evidence type="ECO:0000313" key="5">
    <source>
        <dbReference type="EMBL" id="GGR12772.1"/>
    </source>
</evidence>
<reference evidence="5 8" key="1">
    <citation type="journal article" date="2014" name="Int. J. Syst. Evol. Microbiol.">
        <title>Complete genome sequence of Corynebacterium casei LMG S-19264T (=DSM 44701T), isolated from a smear-ripened cheese.</title>
        <authorList>
            <consortium name="US DOE Joint Genome Institute (JGI-PGF)"/>
            <person name="Walter F."/>
            <person name="Albersmeier A."/>
            <person name="Kalinowski J."/>
            <person name="Ruckert C."/>
        </authorList>
    </citation>
    <scope>NUCLEOTIDE SEQUENCE [LARGE SCALE GENOMIC DNA]</scope>
    <source>
        <strain evidence="5 8">JCM 4205</strain>
    </source>
</reference>
<dbReference type="PANTHER" id="PTHR43861:SF1">
    <property type="entry name" value="TRANS-ACONITATE 2-METHYLTRANSFERASE"/>
    <property type="match status" value="1"/>
</dbReference>
<keyword evidence="7" id="KW-1185">Reference proteome</keyword>
<evidence type="ECO:0000313" key="8">
    <source>
        <dbReference type="Proteomes" id="UP000642014"/>
    </source>
</evidence>
<dbReference type="CDD" id="cd02440">
    <property type="entry name" value="AdoMet_MTases"/>
    <property type="match status" value="1"/>
</dbReference>
<dbReference type="EMBL" id="CP023693">
    <property type="protein sequence ID" value="QEV36396.1"/>
    <property type="molecule type" value="Genomic_DNA"/>
</dbReference>
<organism evidence="5 8">
    <name type="scientific">Streptomyces cinereoruber</name>
    <dbReference type="NCBI Taxonomy" id="67260"/>
    <lineage>
        <taxon>Bacteria</taxon>
        <taxon>Bacillati</taxon>
        <taxon>Actinomycetota</taxon>
        <taxon>Actinomycetes</taxon>
        <taxon>Kitasatosporales</taxon>
        <taxon>Streptomycetaceae</taxon>
        <taxon>Streptomyces</taxon>
    </lineage>
</organism>
<dbReference type="AlphaFoldDB" id="A0AAV4KCT5"/>
<evidence type="ECO:0000256" key="2">
    <source>
        <dbReference type="ARBA" id="ARBA00022679"/>
    </source>
</evidence>
<evidence type="ECO:0000256" key="1">
    <source>
        <dbReference type="ARBA" id="ARBA00022603"/>
    </source>
</evidence>
<evidence type="ECO:0000256" key="3">
    <source>
        <dbReference type="SAM" id="MobiDB-lite"/>
    </source>
</evidence>
<feature type="domain" description="Methyltransferase" evidence="4">
    <location>
        <begin position="61"/>
        <end position="158"/>
    </location>
</feature>
<protein>
    <submittedName>
        <fullName evidence="6">Class I SAM-dependent methyltransferase</fullName>
    </submittedName>
</protein>
<dbReference type="InterPro" id="IPR041698">
    <property type="entry name" value="Methyltransf_25"/>
</dbReference>
<reference evidence="5" key="3">
    <citation type="submission" date="2023-08" db="EMBL/GenBank/DDBJ databases">
        <authorList>
            <person name="Sun Q."/>
            <person name="Ohkuma M."/>
        </authorList>
    </citation>
    <scope>NUCLEOTIDE SEQUENCE</scope>
    <source>
        <strain evidence="5">JCM 4205</strain>
    </source>
</reference>
<proteinExistence type="predicted"/>
<accession>A0AAV4KCT5</accession>
<dbReference type="Pfam" id="PF13649">
    <property type="entry name" value="Methyltransf_25"/>
    <property type="match status" value="1"/>
</dbReference>
<evidence type="ECO:0000313" key="6">
    <source>
        <dbReference type="EMBL" id="QEV36396.1"/>
    </source>
</evidence>
<dbReference type="PANTHER" id="PTHR43861">
    <property type="entry name" value="TRANS-ACONITATE 2-METHYLTRANSFERASE-RELATED"/>
    <property type="match status" value="1"/>
</dbReference>
<dbReference type="RefSeq" id="WP_152371383.1">
    <property type="nucleotide sequence ID" value="NZ_BMSJ01000002.1"/>
</dbReference>
<feature type="compositionally biased region" description="Basic residues" evidence="3">
    <location>
        <begin position="1"/>
        <end position="10"/>
    </location>
</feature>
<dbReference type="EMBL" id="BMSJ01000002">
    <property type="protein sequence ID" value="GGR12772.1"/>
    <property type="molecule type" value="Genomic_DNA"/>
</dbReference>
<sequence length="295" mass="32102">MTHAHGHAHAHAPSPAHTPSSAHSHEVNDQADLLDLDAEILAEHFAALVSRLPVRTPPREIVDLGCGTGAGTFLLLDHFPEARVTAVDSSAGHLQRLREKACARGLEGRVRTVQADLDRADWPDLGTPDLVWASASLHHMLHPDRALRQVHDLLAPDGLLTVVEQAGFPRFLPEDAPEDRPGLEERCHAASDHRHAGRVPHRGADWGPMLTGAGFVLADERTITATVEASRDDRVGAYALGGLRRIRHGVADALPPEDLAALDRLLDTDGPHSILRRDDLAVRTERTVWAARRVN</sequence>
<reference evidence="6 7" key="2">
    <citation type="submission" date="2017-09" db="EMBL/GenBank/DDBJ databases">
        <authorList>
            <person name="Lee N."/>
            <person name="Cho B.-K."/>
        </authorList>
    </citation>
    <scope>NUCLEOTIDE SEQUENCE [LARGE SCALE GENOMIC DNA]</scope>
    <source>
        <strain evidence="6 7">ATCC 19740</strain>
    </source>
</reference>
<feature type="region of interest" description="Disordered" evidence="3">
    <location>
        <begin position="1"/>
        <end position="26"/>
    </location>
</feature>
<name>A0AAV4KCT5_9ACTN</name>
<dbReference type="GeneID" id="95458568"/>
<dbReference type="Proteomes" id="UP000326029">
    <property type="component" value="Chromosome"/>
</dbReference>
<dbReference type="GO" id="GO:0008168">
    <property type="term" value="F:methyltransferase activity"/>
    <property type="evidence" value="ECO:0007669"/>
    <property type="project" value="UniProtKB-KW"/>
</dbReference>
<dbReference type="GO" id="GO:0032259">
    <property type="term" value="P:methylation"/>
    <property type="evidence" value="ECO:0007669"/>
    <property type="project" value="UniProtKB-KW"/>
</dbReference>
<dbReference type="SUPFAM" id="SSF53335">
    <property type="entry name" value="S-adenosyl-L-methionine-dependent methyltransferases"/>
    <property type="match status" value="1"/>
</dbReference>
<feature type="compositionally biased region" description="Low complexity" evidence="3">
    <location>
        <begin position="11"/>
        <end position="22"/>
    </location>
</feature>
<keyword evidence="2" id="KW-0808">Transferase</keyword>
<evidence type="ECO:0000313" key="7">
    <source>
        <dbReference type="Proteomes" id="UP000326029"/>
    </source>
</evidence>
<dbReference type="Gene3D" id="3.40.50.150">
    <property type="entry name" value="Vaccinia Virus protein VP39"/>
    <property type="match status" value="1"/>
</dbReference>